<dbReference type="Gene3D" id="3.10.129.10">
    <property type="entry name" value="Hotdog Thioesterase"/>
    <property type="match status" value="1"/>
</dbReference>
<dbReference type="Proteomes" id="UP001555786">
    <property type="component" value="Unassembled WGS sequence"/>
</dbReference>
<dbReference type="InterPro" id="IPR024091">
    <property type="entry name" value="LnmK-like_bifun_acyl/decarbox"/>
</dbReference>
<dbReference type="InterPro" id="IPR029069">
    <property type="entry name" value="HotDog_dom_sf"/>
</dbReference>
<dbReference type="EMBL" id="JBFNQD010000017">
    <property type="protein sequence ID" value="MEW9309751.1"/>
    <property type="molecule type" value="Genomic_DNA"/>
</dbReference>
<evidence type="ECO:0000313" key="1">
    <source>
        <dbReference type="EMBL" id="MEW9309751.1"/>
    </source>
</evidence>
<keyword evidence="2" id="KW-1185">Reference proteome</keyword>
<gene>
    <name evidence="1" type="ORF">ABXS05_29635</name>
</gene>
<dbReference type="NCBIfam" id="TIGR04098">
    <property type="entry name" value="LnmK_bifunc"/>
    <property type="match status" value="1"/>
</dbReference>
<comment type="caution">
    <text evidence="1">The sequence shown here is derived from an EMBL/GenBank/DDBJ whole genome shotgun (WGS) entry which is preliminary data.</text>
</comment>
<dbReference type="RefSeq" id="WP_367626357.1">
    <property type="nucleotide sequence ID" value="NZ_JBFNQD010000017.1"/>
</dbReference>
<dbReference type="CDD" id="cd03440">
    <property type="entry name" value="hot_dog"/>
    <property type="match status" value="1"/>
</dbReference>
<sequence length="276" mass="30499">MNAPILIDRPLAHEPQKAQAGLGPVLLGMPHLAFNGLSETWLLKELGHRHWLMLAQMAGRPVPDFRDAAGAPVYAAFRSVEVCEAAFEKARENDVLHIRSALSRISRTQMRSCHELAIDGASIGSVILTSVFVHRKAGASNHSIARIEVAGLPPFAAVTPPQLAPRMPDHDPRITFECLEFTPCPSQDFNGAGFLYFTSFLAFADRTEWALTPPPTRICNVARRDITYFANLDPGEAITVHLGTLHVRRDLRLLCCRINRSNDGTPLADIRTLKRL</sequence>
<proteinExistence type="predicted"/>
<dbReference type="NCBIfam" id="TIGR04099">
    <property type="entry name" value="biosn_Pnap_2097"/>
    <property type="match status" value="1"/>
</dbReference>
<organism evidence="1 2">
    <name type="scientific">Labrys neptuniae</name>
    <dbReference type="NCBI Taxonomy" id="376174"/>
    <lineage>
        <taxon>Bacteria</taxon>
        <taxon>Pseudomonadati</taxon>
        <taxon>Pseudomonadota</taxon>
        <taxon>Alphaproteobacteria</taxon>
        <taxon>Hyphomicrobiales</taxon>
        <taxon>Xanthobacteraceae</taxon>
        <taxon>Labrys</taxon>
    </lineage>
</organism>
<dbReference type="SUPFAM" id="SSF54637">
    <property type="entry name" value="Thioesterase/thiol ester dehydrase-isomerase"/>
    <property type="match status" value="1"/>
</dbReference>
<accession>A0ABV3PVP1</accession>
<name>A0ABV3PVP1_9HYPH</name>
<protein>
    <submittedName>
        <fullName evidence="1">Pnap_2097 family protein</fullName>
    </submittedName>
</protein>
<reference evidence="1 2" key="1">
    <citation type="submission" date="2024-07" db="EMBL/GenBank/DDBJ databases">
        <title>Description of Labrys sedimenti sp. nov., isolated from a diclofenac-degrading enrichment culture.</title>
        <authorList>
            <person name="Tancsics A."/>
            <person name="Csepanyi A."/>
        </authorList>
    </citation>
    <scope>NUCLEOTIDE SEQUENCE [LARGE SCALE GENOMIC DNA]</scope>
    <source>
        <strain evidence="1 2">LMG 23578</strain>
    </source>
</reference>
<evidence type="ECO:0000313" key="2">
    <source>
        <dbReference type="Proteomes" id="UP001555786"/>
    </source>
</evidence>